<feature type="transmembrane region" description="Helical" evidence="1">
    <location>
        <begin position="342"/>
        <end position="361"/>
    </location>
</feature>
<evidence type="ECO:0000256" key="1">
    <source>
        <dbReference type="SAM" id="Phobius"/>
    </source>
</evidence>
<accession>A0A7G5GSK3</accession>
<feature type="transmembrane region" description="Helical" evidence="1">
    <location>
        <begin position="373"/>
        <end position="390"/>
    </location>
</feature>
<name>A0A7G5GSK3_9BACT</name>
<proteinExistence type="predicted"/>
<dbReference type="AlphaFoldDB" id="A0A7G5GSK3"/>
<dbReference type="Proteomes" id="UP000515369">
    <property type="component" value="Chromosome"/>
</dbReference>
<dbReference type="EMBL" id="CP059732">
    <property type="protein sequence ID" value="QMW01845.1"/>
    <property type="molecule type" value="Genomic_DNA"/>
</dbReference>
<reference evidence="2 3" key="1">
    <citation type="submission" date="2020-07" db="EMBL/GenBank/DDBJ databases">
        <title>Spirosoma foliorum sp. nov., isolated from the leaves on the Nejang mountain Korea, Republic of.</title>
        <authorList>
            <person name="Ho H."/>
            <person name="Lee Y.-J."/>
            <person name="Nurcahyanto D.-A."/>
            <person name="Kim S.-G."/>
        </authorList>
    </citation>
    <scope>NUCLEOTIDE SEQUENCE [LARGE SCALE GENOMIC DNA]</scope>
    <source>
        <strain evidence="2 3">PL0136</strain>
    </source>
</reference>
<evidence type="ECO:0000313" key="2">
    <source>
        <dbReference type="EMBL" id="QMW01845.1"/>
    </source>
</evidence>
<feature type="transmembrane region" description="Helical" evidence="1">
    <location>
        <begin position="6"/>
        <end position="25"/>
    </location>
</feature>
<gene>
    <name evidence="2" type="ORF">H3H32_28480</name>
</gene>
<feature type="transmembrane region" description="Helical" evidence="1">
    <location>
        <begin position="226"/>
        <end position="243"/>
    </location>
</feature>
<keyword evidence="1" id="KW-0812">Transmembrane</keyword>
<dbReference type="RefSeq" id="WP_182459123.1">
    <property type="nucleotide sequence ID" value="NZ_CP059732.1"/>
</dbReference>
<sequence length="441" mass="50792">MGIEFDFLPVLFGWVSLLLAVYFILYYKYIYSVVDPLFGWVFSTAFASYFATQVIPDTKDIIHFFGCQLALWIGFLIAYRPDSNSNEDDNQTDQTYTFSDQFLLRYTTYLLLAVFILSNIIIGYSKGFALFSANPTESKIADFQGGFGLFRKINWSAGTFVSTSLVYMYLLEKRKKDLLFLLIVVFFSSLDGSKGAFVKIAASAGVILYHPSFADKQLILKKFQRYLPLIFVIGMGIAFTVLIKENGDFSTAFLAFIKRLLYSADSLLYYYQPVNIAYFEKYTWWDYIPNNIINPIFGFLRLQEYHETPGNIMIDNLRLPDSIATVTVGPNAPFYIEGRIYFYYWAAFPFSMLLGYLYVIIRNHYFSLKRTSAFYFVFMGSVLLFSATLISDVNLAVTQLFSLAFFVIPPYIVVSFLLTNRLKINLSKLFKITKLLSNDIH</sequence>
<keyword evidence="1" id="KW-1133">Transmembrane helix</keyword>
<feature type="transmembrane region" description="Helical" evidence="1">
    <location>
        <begin position="37"/>
        <end position="55"/>
    </location>
</feature>
<feature type="transmembrane region" description="Helical" evidence="1">
    <location>
        <begin position="396"/>
        <end position="418"/>
    </location>
</feature>
<evidence type="ECO:0000313" key="3">
    <source>
        <dbReference type="Proteomes" id="UP000515369"/>
    </source>
</evidence>
<dbReference type="KEGG" id="sfol:H3H32_28480"/>
<keyword evidence="3" id="KW-1185">Reference proteome</keyword>
<feature type="transmembrane region" description="Helical" evidence="1">
    <location>
        <begin position="61"/>
        <end position="79"/>
    </location>
</feature>
<organism evidence="2 3">
    <name type="scientific">Spirosoma foliorum</name>
    <dbReference type="NCBI Taxonomy" id="2710596"/>
    <lineage>
        <taxon>Bacteria</taxon>
        <taxon>Pseudomonadati</taxon>
        <taxon>Bacteroidota</taxon>
        <taxon>Cytophagia</taxon>
        <taxon>Cytophagales</taxon>
        <taxon>Cytophagaceae</taxon>
        <taxon>Spirosoma</taxon>
    </lineage>
</organism>
<keyword evidence="1" id="KW-0472">Membrane</keyword>
<protein>
    <submittedName>
        <fullName evidence="2">Oligosaccharide repeat unit polymerase</fullName>
    </submittedName>
</protein>
<feature type="transmembrane region" description="Helical" evidence="1">
    <location>
        <begin position="153"/>
        <end position="171"/>
    </location>
</feature>
<feature type="transmembrane region" description="Helical" evidence="1">
    <location>
        <begin position="109"/>
        <end position="133"/>
    </location>
</feature>